<proteinExistence type="predicted"/>
<evidence type="ECO:0000256" key="1">
    <source>
        <dbReference type="SAM" id="MobiDB-lite"/>
    </source>
</evidence>
<organism evidence="3 4">
    <name type="scientific">Cryptococcus depauperatus CBS 7841</name>
    <dbReference type="NCBI Taxonomy" id="1295531"/>
    <lineage>
        <taxon>Eukaryota</taxon>
        <taxon>Fungi</taxon>
        <taxon>Dikarya</taxon>
        <taxon>Basidiomycota</taxon>
        <taxon>Agaricomycotina</taxon>
        <taxon>Tremellomycetes</taxon>
        <taxon>Tremellales</taxon>
        <taxon>Cryptococcaceae</taxon>
        <taxon>Cryptococcus</taxon>
    </lineage>
</organism>
<dbReference type="KEGG" id="cdep:91085555"/>
<evidence type="ECO:0000313" key="4">
    <source>
        <dbReference type="Proteomes" id="UP000094043"/>
    </source>
</evidence>
<feature type="compositionally biased region" description="Basic and acidic residues" evidence="1">
    <location>
        <begin position="39"/>
        <end position="53"/>
    </location>
</feature>
<dbReference type="AlphaFoldDB" id="A0AAJ8JPR9"/>
<dbReference type="SUPFAM" id="SSF51045">
    <property type="entry name" value="WW domain"/>
    <property type="match status" value="1"/>
</dbReference>
<protein>
    <recommendedName>
        <fullName evidence="2">WW domain-containing protein</fullName>
    </recommendedName>
</protein>
<dbReference type="CDD" id="cd00201">
    <property type="entry name" value="WW"/>
    <property type="match status" value="1"/>
</dbReference>
<dbReference type="RefSeq" id="XP_066066881.1">
    <property type="nucleotide sequence ID" value="XM_066210784.1"/>
</dbReference>
<evidence type="ECO:0000313" key="3">
    <source>
        <dbReference type="EMBL" id="WVN86181.1"/>
    </source>
</evidence>
<name>A0AAJ8JPR9_9TREE</name>
<dbReference type="GeneID" id="91085555"/>
<evidence type="ECO:0000259" key="2">
    <source>
        <dbReference type="PROSITE" id="PS50020"/>
    </source>
</evidence>
<accession>A0AAJ8JPR9</accession>
<dbReference type="Pfam" id="PF00397">
    <property type="entry name" value="WW"/>
    <property type="match status" value="1"/>
</dbReference>
<dbReference type="InterPro" id="IPR001202">
    <property type="entry name" value="WW_dom"/>
</dbReference>
<dbReference type="SMART" id="SM00456">
    <property type="entry name" value="WW"/>
    <property type="match status" value="1"/>
</dbReference>
<keyword evidence="4" id="KW-1185">Reference proteome</keyword>
<feature type="compositionally biased region" description="Pro residues" evidence="1">
    <location>
        <begin position="1"/>
        <end position="10"/>
    </location>
</feature>
<dbReference type="Gene3D" id="2.20.70.10">
    <property type="match status" value="1"/>
</dbReference>
<reference evidence="3" key="2">
    <citation type="journal article" date="2022" name="Elife">
        <title>Obligate sexual reproduction of a homothallic fungus closely related to the Cryptococcus pathogenic species complex.</title>
        <authorList>
            <person name="Passer A.R."/>
            <person name="Clancey S.A."/>
            <person name="Shea T."/>
            <person name="David-Palma M."/>
            <person name="Averette A.F."/>
            <person name="Boekhout T."/>
            <person name="Porcel B.M."/>
            <person name="Nowrousian M."/>
            <person name="Cuomo C.A."/>
            <person name="Sun S."/>
            <person name="Heitman J."/>
            <person name="Coelho M.A."/>
        </authorList>
    </citation>
    <scope>NUCLEOTIDE SEQUENCE</scope>
    <source>
        <strain evidence="3">CBS 7841</strain>
    </source>
</reference>
<gene>
    <name evidence="3" type="ORF">L203_101342</name>
</gene>
<feature type="region of interest" description="Disordered" evidence="1">
    <location>
        <begin position="114"/>
        <end position="148"/>
    </location>
</feature>
<dbReference type="PROSITE" id="PS50020">
    <property type="entry name" value="WW_DOMAIN_2"/>
    <property type="match status" value="1"/>
</dbReference>
<dbReference type="InterPro" id="IPR036020">
    <property type="entry name" value="WW_dom_sf"/>
</dbReference>
<reference evidence="3" key="1">
    <citation type="submission" date="2016-06" db="EMBL/GenBank/DDBJ databases">
        <authorList>
            <person name="Cuomo C."/>
            <person name="Litvintseva A."/>
            <person name="Heitman J."/>
            <person name="Chen Y."/>
            <person name="Sun S."/>
            <person name="Springer D."/>
            <person name="Dromer F."/>
            <person name="Young S."/>
            <person name="Zeng Q."/>
            <person name="Chapman S."/>
            <person name="Gujja S."/>
            <person name="Saif S."/>
            <person name="Birren B."/>
        </authorList>
    </citation>
    <scope>NUCLEOTIDE SEQUENCE</scope>
    <source>
        <strain evidence="3">CBS 7841</strain>
    </source>
</reference>
<feature type="region of interest" description="Disordered" evidence="1">
    <location>
        <begin position="1"/>
        <end position="53"/>
    </location>
</feature>
<sequence>MPLDSPPPYEPSAKPAPANTLRRSPTNLSDESSEGETMTDERRDMVDEQRDLPEGWVRCFDPKTQHHFYVDEATKRSIWVHPYDDPEYLRTLPKSHPAHPDFHEVEAMREPLEDEQRRHMAASVGDNSAGEAASAHGYPHQTWLQRTKDRVIGTKEERQQAKAEKKKRKEELRKKIAEEAYRKRRQELVNQQLNDPTIRQSFLFQSYADLVGMRYAMDPYGYSPPGGPFFRGPSIAPYGLGYGGGSRRRYGYGYGGGLGMPLMMGGGAGLLGGMMLGESLGGGFGGGCGGGGGGCGGGGGGCGGGGGGGGS</sequence>
<reference evidence="3" key="3">
    <citation type="submission" date="2024-01" db="EMBL/GenBank/DDBJ databases">
        <authorList>
            <person name="Coelho M.A."/>
            <person name="David-Palma M."/>
            <person name="Shea T."/>
            <person name="Sun S."/>
            <person name="Cuomo C.A."/>
            <person name="Heitman J."/>
        </authorList>
    </citation>
    <scope>NUCLEOTIDE SEQUENCE</scope>
    <source>
        <strain evidence="3">CBS 7841</strain>
    </source>
</reference>
<feature type="compositionally biased region" description="Polar residues" evidence="1">
    <location>
        <begin position="21"/>
        <end position="30"/>
    </location>
</feature>
<feature type="domain" description="WW" evidence="2">
    <location>
        <begin position="50"/>
        <end position="84"/>
    </location>
</feature>
<dbReference type="EMBL" id="CP143785">
    <property type="protein sequence ID" value="WVN86181.1"/>
    <property type="molecule type" value="Genomic_DNA"/>
</dbReference>
<dbReference type="Proteomes" id="UP000094043">
    <property type="component" value="Chromosome 2"/>
</dbReference>